<comment type="catalytic activity">
    <reaction evidence="7 8">
        <text>cytidine(34) in tRNA(Ile2) + L-lysine + ATP = lysidine(34) in tRNA(Ile2) + AMP + diphosphate + H(+)</text>
        <dbReference type="Rhea" id="RHEA:43744"/>
        <dbReference type="Rhea" id="RHEA-COMP:10625"/>
        <dbReference type="Rhea" id="RHEA-COMP:10670"/>
        <dbReference type="ChEBI" id="CHEBI:15378"/>
        <dbReference type="ChEBI" id="CHEBI:30616"/>
        <dbReference type="ChEBI" id="CHEBI:32551"/>
        <dbReference type="ChEBI" id="CHEBI:33019"/>
        <dbReference type="ChEBI" id="CHEBI:82748"/>
        <dbReference type="ChEBI" id="CHEBI:83665"/>
        <dbReference type="ChEBI" id="CHEBI:456215"/>
        <dbReference type="EC" id="6.3.4.19"/>
    </reaction>
</comment>
<dbReference type="NCBIfam" id="TIGR02432">
    <property type="entry name" value="lysidine_TilS_N"/>
    <property type="match status" value="1"/>
</dbReference>
<feature type="binding site" evidence="8">
    <location>
        <begin position="26"/>
        <end position="31"/>
    </location>
    <ligand>
        <name>ATP</name>
        <dbReference type="ChEBI" id="CHEBI:30616"/>
    </ligand>
</feature>
<dbReference type="Pfam" id="PF11734">
    <property type="entry name" value="TilS_C"/>
    <property type="match status" value="1"/>
</dbReference>
<accession>A0ABW8YT81</accession>
<dbReference type="InterPro" id="IPR012796">
    <property type="entry name" value="Lysidine-tRNA-synth_C"/>
</dbReference>
<evidence type="ECO:0000256" key="7">
    <source>
        <dbReference type="ARBA" id="ARBA00048539"/>
    </source>
</evidence>
<evidence type="ECO:0000256" key="1">
    <source>
        <dbReference type="ARBA" id="ARBA00004496"/>
    </source>
</evidence>
<evidence type="ECO:0000256" key="3">
    <source>
        <dbReference type="ARBA" id="ARBA00022598"/>
    </source>
</evidence>
<evidence type="ECO:0000256" key="5">
    <source>
        <dbReference type="ARBA" id="ARBA00022741"/>
    </source>
</evidence>
<evidence type="ECO:0000313" key="11">
    <source>
        <dbReference type="Proteomes" id="UP001629156"/>
    </source>
</evidence>
<dbReference type="Proteomes" id="UP001629156">
    <property type="component" value="Unassembled WGS sequence"/>
</dbReference>
<dbReference type="GO" id="GO:0032267">
    <property type="term" value="F:tRNA(Ile)-lysidine synthase activity"/>
    <property type="evidence" value="ECO:0007669"/>
    <property type="project" value="UniProtKB-EC"/>
</dbReference>
<dbReference type="CDD" id="cd01992">
    <property type="entry name" value="TilS_N"/>
    <property type="match status" value="1"/>
</dbReference>
<keyword evidence="4 8" id="KW-0819">tRNA processing</keyword>
<dbReference type="SUPFAM" id="SSF52402">
    <property type="entry name" value="Adenine nucleotide alpha hydrolases-like"/>
    <property type="match status" value="1"/>
</dbReference>
<comment type="caution">
    <text evidence="10">The sequence shown here is derived from an EMBL/GenBank/DDBJ whole genome shotgun (WGS) entry which is preliminary data.</text>
</comment>
<evidence type="ECO:0000259" key="9">
    <source>
        <dbReference type="SMART" id="SM00977"/>
    </source>
</evidence>
<keyword evidence="6 8" id="KW-0067">ATP-binding</keyword>
<dbReference type="InterPro" id="IPR011063">
    <property type="entry name" value="TilS/TtcA_N"/>
</dbReference>
<evidence type="ECO:0000256" key="6">
    <source>
        <dbReference type="ARBA" id="ARBA00022840"/>
    </source>
</evidence>
<keyword evidence="2 8" id="KW-0963">Cytoplasm</keyword>
<dbReference type="SUPFAM" id="SSF56037">
    <property type="entry name" value="PheT/TilS domain"/>
    <property type="match status" value="1"/>
</dbReference>
<dbReference type="InterPro" id="IPR012094">
    <property type="entry name" value="tRNA_Ile_lys_synt"/>
</dbReference>
<evidence type="ECO:0000256" key="8">
    <source>
        <dbReference type="HAMAP-Rule" id="MF_01161"/>
    </source>
</evidence>
<evidence type="ECO:0000313" key="10">
    <source>
        <dbReference type="EMBL" id="MFL9843274.1"/>
    </source>
</evidence>
<comment type="function">
    <text evidence="8">Ligates lysine onto the cytidine present at position 34 of the AUA codon-specific tRNA(Ile) that contains the anticodon CAU, in an ATP-dependent manner. Cytidine is converted to lysidine, thus changing the amino acid specificity of the tRNA from methionine to isoleucine.</text>
</comment>
<organism evidence="10 11">
    <name type="scientific">Flavobacterium rhizosphaerae</name>
    <dbReference type="NCBI Taxonomy" id="3163298"/>
    <lineage>
        <taxon>Bacteria</taxon>
        <taxon>Pseudomonadati</taxon>
        <taxon>Bacteroidota</taxon>
        <taxon>Flavobacteriia</taxon>
        <taxon>Flavobacteriales</taxon>
        <taxon>Flavobacteriaceae</taxon>
        <taxon>Flavobacterium</taxon>
    </lineage>
</organism>
<dbReference type="Gene3D" id="3.40.50.620">
    <property type="entry name" value="HUPs"/>
    <property type="match status" value="1"/>
</dbReference>
<dbReference type="PANTHER" id="PTHR43033">
    <property type="entry name" value="TRNA(ILE)-LYSIDINE SYNTHASE-RELATED"/>
    <property type="match status" value="1"/>
</dbReference>
<keyword evidence="5 8" id="KW-0547">Nucleotide-binding</keyword>
<evidence type="ECO:0000256" key="2">
    <source>
        <dbReference type="ARBA" id="ARBA00022490"/>
    </source>
</evidence>
<dbReference type="Pfam" id="PF01171">
    <property type="entry name" value="ATP_bind_3"/>
    <property type="match status" value="1"/>
</dbReference>
<dbReference type="InterPro" id="IPR012795">
    <property type="entry name" value="tRNA_Ile_lys_synt_N"/>
</dbReference>
<protein>
    <recommendedName>
        <fullName evidence="8">tRNA(Ile)-lysidine synthase</fullName>
        <ecNumber evidence="8">6.3.4.19</ecNumber>
    </recommendedName>
    <alternativeName>
        <fullName evidence="8">tRNA(Ile)-2-lysyl-cytidine synthase</fullName>
    </alternativeName>
    <alternativeName>
        <fullName evidence="8">tRNA(Ile)-lysidine synthetase</fullName>
    </alternativeName>
</protein>
<proteinExistence type="inferred from homology"/>
<dbReference type="EMBL" id="JBELPZ010000002">
    <property type="protein sequence ID" value="MFL9843274.1"/>
    <property type="molecule type" value="Genomic_DNA"/>
</dbReference>
<feature type="domain" description="Lysidine-tRNA(Ile) synthetase C-terminal" evidence="9">
    <location>
        <begin position="360"/>
        <end position="433"/>
    </location>
</feature>
<reference evidence="10 11" key="1">
    <citation type="submission" date="2024-06" db="EMBL/GenBank/DDBJ databases">
        <authorList>
            <person name="Kaempfer P."/>
            <person name="Viver T."/>
        </authorList>
    </citation>
    <scope>NUCLEOTIDE SEQUENCE [LARGE SCALE GENOMIC DNA]</scope>
    <source>
        <strain evidence="10 11">ST-119</strain>
    </source>
</reference>
<comment type="similarity">
    <text evidence="8">Belongs to the tRNA(Ile)-lysidine synthase family.</text>
</comment>
<sequence length="437" mass="51077">MLLQFQQHLSQHFTFLKGKKLFIAVSGGIDSMTLLHLFMQLDYEIAILHCNFNLRGEESNGDEAFVKQYAQNNKITVYNEHFDTEAYAQDYKVSIQIAARELRYEWFYEQLEEKEYDYIITAHNADDVLETFLINLSRGTGIEGLTGIPEINNKIVRPLLAFSRKDIEAYAKKNNIKWREDSSNASDKYLRNKIRHHISPVLKELNPSFLESFQNTRQHLKQVKSLADDAAVLVYKKVVNDFDDKKIINIKELTRLPNYKAYLYTWLNPLGFTAWTDIYNLVMAQPGKYVLSNAYRILKDRDTLIIEQQKEVAGDVYPVYENDNFIEIPLKLTFTTVGSLDKDLIKNTVYVNKELIKFPLFVRKWTEGDYFYPFGMKGQKKKVSKYFKDEKLSLSDKENAWLLCSGNDIIWVIGHRADDRFKVTTQTTQILKIEVVK</sequence>
<dbReference type="RefSeq" id="WP_408083518.1">
    <property type="nucleotide sequence ID" value="NZ_JBELPZ010000002.1"/>
</dbReference>
<dbReference type="HAMAP" id="MF_01161">
    <property type="entry name" value="tRNA_Ile_lys_synt"/>
    <property type="match status" value="1"/>
</dbReference>
<evidence type="ECO:0000256" key="4">
    <source>
        <dbReference type="ARBA" id="ARBA00022694"/>
    </source>
</evidence>
<name>A0ABW8YT81_9FLAO</name>
<gene>
    <name evidence="8 10" type="primary">tilS</name>
    <name evidence="10" type="ORF">ABS766_02470</name>
</gene>
<dbReference type="PANTHER" id="PTHR43033:SF1">
    <property type="entry name" value="TRNA(ILE)-LYSIDINE SYNTHASE-RELATED"/>
    <property type="match status" value="1"/>
</dbReference>
<dbReference type="EC" id="6.3.4.19" evidence="8"/>
<keyword evidence="3 8" id="KW-0436">Ligase</keyword>
<keyword evidence="11" id="KW-1185">Reference proteome</keyword>
<dbReference type="InterPro" id="IPR014729">
    <property type="entry name" value="Rossmann-like_a/b/a_fold"/>
</dbReference>
<comment type="subcellular location">
    <subcellularLocation>
        <location evidence="1 8">Cytoplasm</location>
    </subcellularLocation>
</comment>
<dbReference type="SMART" id="SM00977">
    <property type="entry name" value="TilS_C"/>
    <property type="match status" value="1"/>
</dbReference>
<comment type="domain">
    <text evidence="8">The N-terminal region contains the highly conserved SGGXDS motif, predicted to be a P-loop motif involved in ATP binding.</text>
</comment>